<accession>A0A397W5P1</accession>
<dbReference type="EMBL" id="QKWP01000040">
    <property type="protein sequence ID" value="RIB29352.1"/>
    <property type="molecule type" value="Genomic_DNA"/>
</dbReference>
<reference evidence="1 2" key="1">
    <citation type="submission" date="2018-06" db="EMBL/GenBank/DDBJ databases">
        <title>Comparative genomics reveals the genomic features of Rhizophagus irregularis, R. cerebriforme, R. diaphanum and Gigaspora rosea, and their symbiotic lifestyle signature.</title>
        <authorList>
            <person name="Morin E."/>
            <person name="San Clemente H."/>
            <person name="Chen E.C.H."/>
            <person name="De La Providencia I."/>
            <person name="Hainaut M."/>
            <person name="Kuo A."/>
            <person name="Kohler A."/>
            <person name="Murat C."/>
            <person name="Tang N."/>
            <person name="Roy S."/>
            <person name="Loubradou J."/>
            <person name="Henrissat B."/>
            <person name="Grigoriev I.V."/>
            <person name="Corradi N."/>
            <person name="Roux C."/>
            <person name="Martin F.M."/>
        </authorList>
    </citation>
    <scope>NUCLEOTIDE SEQUENCE [LARGE SCALE GENOMIC DNA]</scope>
    <source>
        <strain evidence="1 2">DAOM 194757</strain>
    </source>
</reference>
<proteinExistence type="predicted"/>
<evidence type="ECO:0000313" key="2">
    <source>
        <dbReference type="Proteomes" id="UP000266673"/>
    </source>
</evidence>
<dbReference type="AlphaFoldDB" id="A0A397W5P1"/>
<sequence>MLDVVIMVESDKYKAFIYYHKSAAMGTLMELIMLEFAMKKELELKKDELNCGRTIEIEAHFANICPDTLKDINEYWQKLRLLITNEQKAISN</sequence>
<dbReference type="Proteomes" id="UP000266673">
    <property type="component" value="Unassembled WGS sequence"/>
</dbReference>
<name>A0A397W5P1_9GLOM</name>
<comment type="caution">
    <text evidence="1">The sequence shown here is derived from an EMBL/GenBank/DDBJ whole genome shotgun (WGS) entry which is preliminary data.</text>
</comment>
<evidence type="ECO:0000313" key="1">
    <source>
        <dbReference type="EMBL" id="RIB29352.1"/>
    </source>
</evidence>
<organism evidence="1 2">
    <name type="scientific">Gigaspora rosea</name>
    <dbReference type="NCBI Taxonomy" id="44941"/>
    <lineage>
        <taxon>Eukaryota</taxon>
        <taxon>Fungi</taxon>
        <taxon>Fungi incertae sedis</taxon>
        <taxon>Mucoromycota</taxon>
        <taxon>Glomeromycotina</taxon>
        <taxon>Glomeromycetes</taxon>
        <taxon>Diversisporales</taxon>
        <taxon>Gigasporaceae</taxon>
        <taxon>Gigaspora</taxon>
    </lineage>
</organism>
<keyword evidence="2" id="KW-1185">Reference proteome</keyword>
<gene>
    <name evidence="1" type="ORF">C2G38_2155613</name>
</gene>
<protein>
    <submittedName>
        <fullName evidence="1">Uncharacterized protein</fullName>
    </submittedName>
</protein>